<dbReference type="CDD" id="cd13585">
    <property type="entry name" value="PBP2_TMBP_like"/>
    <property type="match status" value="1"/>
</dbReference>
<dbReference type="RefSeq" id="WP_377943805.1">
    <property type="nucleotide sequence ID" value="NZ_JBHUCX010000035.1"/>
</dbReference>
<dbReference type="EMBL" id="JBHUCX010000035">
    <property type="protein sequence ID" value="MFD1675924.1"/>
    <property type="molecule type" value="Genomic_DNA"/>
</dbReference>
<accession>A0ABW4JJC8</accession>
<gene>
    <name evidence="1" type="ORF">ACFSB2_14565</name>
</gene>
<dbReference type="Pfam" id="PF01547">
    <property type="entry name" value="SBP_bac_1"/>
    <property type="match status" value="1"/>
</dbReference>
<proteinExistence type="predicted"/>
<dbReference type="InterPro" id="IPR050490">
    <property type="entry name" value="Bact_solute-bd_prot1"/>
</dbReference>
<sequence>MKTITARVGLLSVSLGVGMSFLVTGCGTSKGSNSSGSSKTSQSITTGINKDYSGTTITVLLPPWGQMPQSSLDEFTKQTGIKVKMESMSWDNIHQQIVTSEAAHISPADVTEVDWSWVGQFADSGWFTPLNDYMSKKAVQNNAAASIFTVNNNLLAMPYSLDYRVVLLNMTEFKKAGINTVPKTWTDILNDAKELKKKGIVQYPIAVPMSVTEASAVSWFELIKSDGGQLFDNKWNPLFESQSSAGAQALSFEKKLYDQKLVPPGEVTLTDVENGDLFKAGKAAISLESSPGGLAGYLDPKTSNISKDDIAMIAPPGQSPGQSGTFGLPEGLGVPALSKNKGAAAMFINWWMQMPQQITAYENPNMGDLPTEKYTLQQLSKDNKLVDGKDIMSTVSSVKPLFPQGTPSWYPQFSNAAATMIQYVVEGKETPSQSLKTLAKQVDSFR</sequence>
<keyword evidence="2" id="KW-1185">Reference proteome</keyword>
<name>A0ABW4JJC8_9BACL</name>
<evidence type="ECO:0000313" key="2">
    <source>
        <dbReference type="Proteomes" id="UP001597079"/>
    </source>
</evidence>
<dbReference type="PANTHER" id="PTHR43649:SF12">
    <property type="entry name" value="DIACETYLCHITOBIOSE BINDING PROTEIN DASA"/>
    <property type="match status" value="1"/>
</dbReference>
<dbReference type="PANTHER" id="PTHR43649">
    <property type="entry name" value="ARABINOSE-BINDING PROTEIN-RELATED"/>
    <property type="match status" value="1"/>
</dbReference>
<organism evidence="1 2">
    <name type="scientific">Alicyclobacillus fodiniaquatilis</name>
    <dbReference type="NCBI Taxonomy" id="1661150"/>
    <lineage>
        <taxon>Bacteria</taxon>
        <taxon>Bacillati</taxon>
        <taxon>Bacillota</taxon>
        <taxon>Bacilli</taxon>
        <taxon>Bacillales</taxon>
        <taxon>Alicyclobacillaceae</taxon>
        <taxon>Alicyclobacillus</taxon>
    </lineage>
</organism>
<dbReference type="PROSITE" id="PS51257">
    <property type="entry name" value="PROKAR_LIPOPROTEIN"/>
    <property type="match status" value="1"/>
</dbReference>
<dbReference type="Gene3D" id="3.40.190.10">
    <property type="entry name" value="Periplasmic binding protein-like II"/>
    <property type="match status" value="2"/>
</dbReference>
<evidence type="ECO:0000313" key="1">
    <source>
        <dbReference type="EMBL" id="MFD1675924.1"/>
    </source>
</evidence>
<dbReference type="InterPro" id="IPR006059">
    <property type="entry name" value="SBP"/>
</dbReference>
<reference evidence="2" key="1">
    <citation type="journal article" date="2019" name="Int. J. Syst. Evol. Microbiol.">
        <title>The Global Catalogue of Microorganisms (GCM) 10K type strain sequencing project: providing services to taxonomists for standard genome sequencing and annotation.</title>
        <authorList>
            <consortium name="The Broad Institute Genomics Platform"/>
            <consortium name="The Broad Institute Genome Sequencing Center for Infectious Disease"/>
            <person name="Wu L."/>
            <person name="Ma J."/>
        </authorList>
    </citation>
    <scope>NUCLEOTIDE SEQUENCE [LARGE SCALE GENOMIC DNA]</scope>
    <source>
        <strain evidence="2">CGMCC 1.12286</strain>
    </source>
</reference>
<comment type="caution">
    <text evidence="1">The sequence shown here is derived from an EMBL/GenBank/DDBJ whole genome shotgun (WGS) entry which is preliminary data.</text>
</comment>
<protein>
    <submittedName>
        <fullName evidence="1">ABC transporter substrate-binding protein</fullName>
    </submittedName>
</protein>
<dbReference type="SUPFAM" id="SSF53850">
    <property type="entry name" value="Periplasmic binding protein-like II"/>
    <property type="match status" value="1"/>
</dbReference>
<dbReference type="Proteomes" id="UP001597079">
    <property type="component" value="Unassembled WGS sequence"/>
</dbReference>